<keyword evidence="12" id="KW-1015">Disulfide bond</keyword>
<keyword evidence="10" id="KW-0106">Calcium</keyword>
<dbReference type="SUPFAM" id="SSF48113">
    <property type="entry name" value="Heme-dependent peroxidases"/>
    <property type="match status" value="1"/>
</dbReference>
<sequence length="76" mass="8444">MLRLFFHDCLTNSCDASILISSMPFNFAERDADINLSLPRDAFDVIAHAKIVLELTCPKTVSCVNILVVATRDLSM</sequence>
<dbReference type="GO" id="GO:0006979">
    <property type="term" value="P:response to oxidative stress"/>
    <property type="evidence" value="ECO:0007669"/>
    <property type="project" value="InterPro"/>
</dbReference>
<evidence type="ECO:0000256" key="8">
    <source>
        <dbReference type="ARBA" id="ARBA00023004"/>
    </source>
</evidence>
<dbReference type="PANTHER" id="PTHR31517:SF11">
    <property type="entry name" value="PEROXIDASE 31"/>
    <property type="match status" value="1"/>
</dbReference>
<dbReference type="PANTHER" id="PTHR31517">
    <property type="match status" value="1"/>
</dbReference>
<dbReference type="AlphaFoldDB" id="A0AAN7EHI3"/>
<feature type="site" description="Transition state stabilizer" evidence="11">
    <location>
        <position position="3"/>
    </location>
</feature>
<evidence type="ECO:0000313" key="15">
    <source>
        <dbReference type="EMBL" id="KAK4571833.1"/>
    </source>
</evidence>
<protein>
    <recommendedName>
        <fullName evidence="3">peroxidase</fullName>
        <ecNumber evidence="3">1.11.1.7</ecNumber>
    </recommendedName>
</protein>
<keyword evidence="8" id="KW-0408">Iron</keyword>
<dbReference type="InterPro" id="IPR010255">
    <property type="entry name" value="Haem_peroxidase_sf"/>
</dbReference>
<feature type="active site" description="Proton acceptor" evidence="9">
    <location>
        <position position="7"/>
    </location>
</feature>
<evidence type="ECO:0000313" key="16">
    <source>
        <dbReference type="Proteomes" id="UP001324115"/>
    </source>
</evidence>
<dbReference type="PROSITE" id="PS50873">
    <property type="entry name" value="PEROXIDASE_4"/>
    <property type="match status" value="1"/>
</dbReference>
<feature type="domain" description="Plant heme peroxidase family profile" evidence="14">
    <location>
        <begin position="1"/>
        <end position="76"/>
    </location>
</feature>
<dbReference type="GO" id="GO:0020037">
    <property type="term" value="F:heme binding"/>
    <property type="evidence" value="ECO:0007669"/>
    <property type="project" value="InterPro"/>
</dbReference>
<feature type="binding site" evidence="10">
    <location>
        <position position="17"/>
    </location>
    <ligand>
        <name>Ca(2+)</name>
        <dbReference type="ChEBI" id="CHEBI:29108"/>
        <label>1</label>
    </ligand>
</feature>
<comment type="similarity">
    <text evidence="13">Belongs to the peroxidase family.</text>
</comment>
<evidence type="ECO:0000256" key="12">
    <source>
        <dbReference type="PIRSR" id="PIRSR600823-5"/>
    </source>
</evidence>
<evidence type="ECO:0000256" key="10">
    <source>
        <dbReference type="PIRSR" id="PIRSR600823-3"/>
    </source>
</evidence>
<evidence type="ECO:0000256" key="5">
    <source>
        <dbReference type="ARBA" id="ARBA00022617"/>
    </source>
</evidence>
<keyword evidence="16" id="KW-1185">Reference proteome</keyword>
<dbReference type="InterPro" id="IPR002016">
    <property type="entry name" value="Haem_peroxidase"/>
</dbReference>
<evidence type="ECO:0000256" key="2">
    <source>
        <dbReference type="ARBA" id="ARBA00001970"/>
    </source>
</evidence>
<comment type="catalytic activity">
    <reaction evidence="1">
        <text>2 a phenolic donor + H2O2 = 2 a phenolic radical donor + 2 H2O</text>
        <dbReference type="Rhea" id="RHEA:56136"/>
        <dbReference type="ChEBI" id="CHEBI:15377"/>
        <dbReference type="ChEBI" id="CHEBI:16240"/>
        <dbReference type="ChEBI" id="CHEBI:139520"/>
        <dbReference type="ChEBI" id="CHEBI:139521"/>
        <dbReference type="EC" id="1.11.1.7"/>
    </reaction>
</comment>
<evidence type="ECO:0000259" key="14">
    <source>
        <dbReference type="PROSITE" id="PS50873"/>
    </source>
</evidence>
<evidence type="ECO:0000256" key="9">
    <source>
        <dbReference type="PIRSR" id="PIRSR600823-1"/>
    </source>
</evidence>
<dbReference type="EC" id="1.11.1.7" evidence="3"/>
<feature type="binding site" evidence="10">
    <location>
        <position position="29"/>
    </location>
    <ligand>
        <name>Ca(2+)</name>
        <dbReference type="ChEBI" id="CHEBI:29108"/>
        <label>1</label>
    </ligand>
</feature>
<dbReference type="GO" id="GO:0140825">
    <property type="term" value="F:lactoperoxidase activity"/>
    <property type="evidence" value="ECO:0007669"/>
    <property type="project" value="UniProtKB-EC"/>
</dbReference>
<evidence type="ECO:0000256" key="1">
    <source>
        <dbReference type="ARBA" id="ARBA00000189"/>
    </source>
</evidence>
<evidence type="ECO:0000256" key="4">
    <source>
        <dbReference type="ARBA" id="ARBA00022559"/>
    </source>
</evidence>
<keyword evidence="7" id="KW-0560">Oxidoreductase</keyword>
<dbReference type="Proteomes" id="UP001324115">
    <property type="component" value="Unassembled WGS sequence"/>
</dbReference>
<dbReference type="Gene3D" id="1.10.520.10">
    <property type="match status" value="1"/>
</dbReference>
<keyword evidence="4" id="KW-0575">Peroxidase</keyword>
<comment type="caution">
    <text evidence="15">The sequence shown here is derived from an EMBL/GenBank/DDBJ whole genome shotgun (WGS) entry which is preliminary data.</text>
</comment>
<evidence type="ECO:0000256" key="13">
    <source>
        <dbReference type="RuleBase" id="RU004241"/>
    </source>
</evidence>
<dbReference type="Pfam" id="PF00141">
    <property type="entry name" value="peroxidase"/>
    <property type="match status" value="1"/>
</dbReference>
<feature type="disulfide bond" evidence="12">
    <location>
        <begin position="9"/>
        <end position="14"/>
    </location>
</feature>
<keyword evidence="5" id="KW-0349">Heme</keyword>
<proteinExistence type="inferred from homology"/>
<comment type="cofactor">
    <cofactor evidence="2">
        <name>heme b</name>
        <dbReference type="ChEBI" id="CHEBI:60344"/>
    </cofactor>
</comment>
<name>A0AAN7EHI3_QUERU</name>
<evidence type="ECO:0000256" key="3">
    <source>
        <dbReference type="ARBA" id="ARBA00012313"/>
    </source>
</evidence>
<accession>A0AAN7EHI3</accession>
<gene>
    <name evidence="15" type="ORF">RGQ29_030298</name>
</gene>
<feature type="binding site" evidence="10">
    <location>
        <position position="15"/>
    </location>
    <ligand>
        <name>Ca(2+)</name>
        <dbReference type="ChEBI" id="CHEBI:29108"/>
        <label>1</label>
    </ligand>
</feature>
<evidence type="ECO:0000256" key="7">
    <source>
        <dbReference type="ARBA" id="ARBA00023002"/>
    </source>
</evidence>
<organism evidence="15 16">
    <name type="scientific">Quercus rubra</name>
    <name type="common">Northern red oak</name>
    <name type="synonym">Quercus borealis</name>
    <dbReference type="NCBI Taxonomy" id="3512"/>
    <lineage>
        <taxon>Eukaryota</taxon>
        <taxon>Viridiplantae</taxon>
        <taxon>Streptophyta</taxon>
        <taxon>Embryophyta</taxon>
        <taxon>Tracheophyta</taxon>
        <taxon>Spermatophyta</taxon>
        <taxon>Magnoliopsida</taxon>
        <taxon>eudicotyledons</taxon>
        <taxon>Gunneridae</taxon>
        <taxon>Pentapetalae</taxon>
        <taxon>rosids</taxon>
        <taxon>fabids</taxon>
        <taxon>Fagales</taxon>
        <taxon>Fagaceae</taxon>
        <taxon>Quercus</taxon>
    </lineage>
</organism>
<dbReference type="EMBL" id="JAXUIC010000009">
    <property type="protein sequence ID" value="KAK4571833.1"/>
    <property type="molecule type" value="Genomic_DNA"/>
</dbReference>
<reference evidence="15 16" key="1">
    <citation type="journal article" date="2023" name="G3 (Bethesda)">
        <title>A haplotype-resolved chromosome-scale genome for Quercus rubra L. provides insights into the genetics of adaptive traits for red oak species.</title>
        <authorList>
            <person name="Kapoor B."/>
            <person name="Jenkins J."/>
            <person name="Schmutz J."/>
            <person name="Zhebentyayeva T."/>
            <person name="Kuelheim C."/>
            <person name="Coggeshall M."/>
            <person name="Heim C."/>
            <person name="Lasky J.R."/>
            <person name="Leites L."/>
            <person name="Islam-Faridi N."/>
            <person name="Romero-Severson J."/>
            <person name="DeLeo V.L."/>
            <person name="Lucas S.M."/>
            <person name="Lazic D."/>
            <person name="Gailing O."/>
            <person name="Carlson J."/>
            <person name="Staton M."/>
        </authorList>
    </citation>
    <scope>NUCLEOTIDE SEQUENCE [LARGE SCALE GENOMIC DNA]</scope>
    <source>
        <strain evidence="15">Pseudo-F2</strain>
    </source>
</reference>
<keyword evidence="6 10" id="KW-0479">Metal-binding</keyword>
<evidence type="ECO:0000256" key="6">
    <source>
        <dbReference type="ARBA" id="ARBA00022723"/>
    </source>
</evidence>
<evidence type="ECO:0000256" key="11">
    <source>
        <dbReference type="PIRSR" id="PIRSR600823-4"/>
    </source>
</evidence>
<feature type="binding site" evidence="10">
    <location>
        <position position="8"/>
    </location>
    <ligand>
        <name>Ca(2+)</name>
        <dbReference type="ChEBI" id="CHEBI:29108"/>
        <label>1</label>
    </ligand>
</feature>
<dbReference type="InterPro" id="IPR000823">
    <property type="entry name" value="Peroxidase_pln"/>
</dbReference>
<comment type="cofactor">
    <cofactor evidence="10">
        <name>Ca(2+)</name>
        <dbReference type="ChEBI" id="CHEBI:29108"/>
    </cofactor>
    <text evidence="10">Binds 2 calcium ions per subunit.</text>
</comment>
<dbReference type="GO" id="GO:0046872">
    <property type="term" value="F:metal ion binding"/>
    <property type="evidence" value="ECO:0007669"/>
    <property type="project" value="UniProtKB-KW"/>
</dbReference>